<name>A0ABV7V8F7_9SPHN</name>
<dbReference type="SUPFAM" id="SSF47175">
    <property type="entry name" value="Cytochromes"/>
    <property type="match status" value="1"/>
</dbReference>
<dbReference type="PROSITE" id="PS51257">
    <property type="entry name" value="PROKAR_LIPOPROTEIN"/>
    <property type="match status" value="1"/>
</dbReference>
<reference evidence="4" key="1">
    <citation type="journal article" date="2019" name="Int. J. Syst. Evol. Microbiol.">
        <title>The Global Catalogue of Microorganisms (GCM) 10K type strain sequencing project: providing services to taxonomists for standard genome sequencing and annotation.</title>
        <authorList>
            <consortium name="The Broad Institute Genomics Platform"/>
            <consortium name="The Broad Institute Genome Sequencing Center for Infectious Disease"/>
            <person name="Wu L."/>
            <person name="Ma J."/>
        </authorList>
    </citation>
    <scope>NUCLEOTIDE SEQUENCE [LARGE SCALE GENOMIC DNA]</scope>
    <source>
        <strain evidence="4">KCTC 42224</strain>
    </source>
</reference>
<accession>A0ABV7V8F7</accession>
<proteinExistence type="predicted"/>
<evidence type="ECO:0000313" key="3">
    <source>
        <dbReference type="EMBL" id="MFC3673358.1"/>
    </source>
</evidence>
<evidence type="ECO:0000256" key="2">
    <source>
        <dbReference type="SAM" id="SignalP"/>
    </source>
</evidence>
<feature type="chain" id="PRO_5045376958" evidence="2">
    <location>
        <begin position="32"/>
        <end position="206"/>
    </location>
</feature>
<keyword evidence="2" id="KW-0732">Signal</keyword>
<evidence type="ECO:0000256" key="1">
    <source>
        <dbReference type="SAM" id="MobiDB-lite"/>
    </source>
</evidence>
<keyword evidence="4" id="KW-1185">Reference proteome</keyword>
<organism evidence="3 4">
    <name type="scientific">Novosphingobium pokkalii</name>
    <dbReference type="NCBI Taxonomy" id="1770194"/>
    <lineage>
        <taxon>Bacteria</taxon>
        <taxon>Pseudomonadati</taxon>
        <taxon>Pseudomonadota</taxon>
        <taxon>Alphaproteobacteria</taxon>
        <taxon>Sphingomonadales</taxon>
        <taxon>Sphingomonadaceae</taxon>
        <taxon>Novosphingobium</taxon>
    </lineage>
</organism>
<sequence length="206" mass="21646">MDGVKRAGRLGQGILSVAALALLACACSANHDDDAASHTANGTAKGGATSAPAAMQPVVSIKELMDSTVDPAADGVWDAVGTITTASGVDHHQPRSDEEWQGVRRHAVTLAEAMNLVMLDGRHAAPTGTRPGLGEQAPAQIEAAIRANPAQFDQFATATRDVAIDMIRAIDRHDVDAVMKLGGTLDDRCESCHVTYWYPNSPRPKT</sequence>
<dbReference type="Gene3D" id="1.20.120.10">
    <property type="entry name" value="Cytochrome c/b562"/>
    <property type="match status" value="1"/>
</dbReference>
<protein>
    <submittedName>
        <fullName evidence="3">Cytochrome c</fullName>
    </submittedName>
</protein>
<gene>
    <name evidence="3" type="ORF">ACFOOT_18195</name>
</gene>
<feature type="signal peptide" evidence="2">
    <location>
        <begin position="1"/>
        <end position="31"/>
    </location>
</feature>
<dbReference type="InterPro" id="IPR010980">
    <property type="entry name" value="Cyt_c/b562"/>
</dbReference>
<dbReference type="Proteomes" id="UP001595683">
    <property type="component" value="Unassembled WGS sequence"/>
</dbReference>
<feature type="region of interest" description="Disordered" evidence="1">
    <location>
        <begin position="33"/>
        <end position="52"/>
    </location>
</feature>
<evidence type="ECO:0000313" key="4">
    <source>
        <dbReference type="Proteomes" id="UP001595683"/>
    </source>
</evidence>
<dbReference type="EMBL" id="JBHRYE010000042">
    <property type="protein sequence ID" value="MFC3673358.1"/>
    <property type="molecule type" value="Genomic_DNA"/>
</dbReference>
<dbReference type="RefSeq" id="WP_191325205.1">
    <property type="nucleotide sequence ID" value="NZ_BMZP01000015.1"/>
</dbReference>
<comment type="caution">
    <text evidence="3">The sequence shown here is derived from an EMBL/GenBank/DDBJ whole genome shotgun (WGS) entry which is preliminary data.</text>
</comment>